<dbReference type="EC" id="4.2.-.-" evidence="4"/>
<reference evidence="6 7" key="1">
    <citation type="submission" date="2018-05" db="EMBL/GenBank/DDBJ databases">
        <title>Freshwater and sediment microbial communities from various areas in North America, analyzing microbe dynamics in response to fracking.</title>
        <authorList>
            <person name="Lamendella R."/>
        </authorList>
    </citation>
    <scope>NUCLEOTIDE SEQUENCE [LARGE SCALE GENOMIC DNA]</scope>
    <source>
        <strain evidence="6 7">15_TX</strain>
    </source>
</reference>
<dbReference type="GO" id="GO:0006412">
    <property type="term" value="P:translation"/>
    <property type="evidence" value="ECO:0007669"/>
    <property type="project" value="UniProtKB-KW"/>
</dbReference>
<evidence type="ECO:0000313" key="6">
    <source>
        <dbReference type="EMBL" id="PWW31080.1"/>
    </source>
</evidence>
<evidence type="ECO:0000256" key="1">
    <source>
        <dbReference type="ARBA" id="ARBA00009798"/>
    </source>
</evidence>
<dbReference type="CDD" id="cd00002">
    <property type="entry name" value="YbaK_deacylase"/>
    <property type="match status" value="1"/>
</dbReference>
<dbReference type="EMBL" id="QGTW01000002">
    <property type="protein sequence ID" value="PWW31080.1"/>
    <property type="molecule type" value="Genomic_DNA"/>
</dbReference>
<dbReference type="AlphaFoldDB" id="A0A2V3A5C9"/>
<dbReference type="NCBIfam" id="TIGR00011">
    <property type="entry name" value="YbaK_EbsC"/>
    <property type="match status" value="1"/>
</dbReference>
<dbReference type="InterPro" id="IPR036754">
    <property type="entry name" value="YbaK/aa-tRNA-synt-asso_dom_sf"/>
</dbReference>
<dbReference type="Gene3D" id="3.90.960.10">
    <property type="entry name" value="YbaK/aminoacyl-tRNA synthetase-associated domain"/>
    <property type="match status" value="1"/>
</dbReference>
<evidence type="ECO:0000256" key="4">
    <source>
        <dbReference type="PIRNR" id="PIRNR006181"/>
    </source>
</evidence>
<evidence type="ECO:0000259" key="5">
    <source>
        <dbReference type="Pfam" id="PF04073"/>
    </source>
</evidence>
<comment type="caution">
    <text evidence="6">The sequence shown here is derived from an EMBL/GenBank/DDBJ whole genome shotgun (WGS) entry which is preliminary data.</text>
</comment>
<organism evidence="6 7">
    <name type="scientific">Cytobacillus oceanisediminis</name>
    <dbReference type="NCBI Taxonomy" id="665099"/>
    <lineage>
        <taxon>Bacteria</taxon>
        <taxon>Bacillati</taxon>
        <taxon>Bacillota</taxon>
        <taxon>Bacilli</taxon>
        <taxon>Bacillales</taxon>
        <taxon>Bacillaceae</taxon>
        <taxon>Cytobacillus</taxon>
    </lineage>
</organism>
<dbReference type="GO" id="GO:0002161">
    <property type="term" value="F:aminoacyl-tRNA deacylase activity"/>
    <property type="evidence" value="ECO:0007669"/>
    <property type="project" value="InterPro"/>
</dbReference>
<name>A0A2V3A5C9_9BACI</name>
<dbReference type="Pfam" id="PF04073">
    <property type="entry name" value="tRNA_edit"/>
    <property type="match status" value="1"/>
</dbReference>
<keyword evidence="3 4" id="KW-0456">Lyase</keyword>
<sequence length="172" mass="18644">MNIVKIGNGGAGMAKGKTNAMRILDAQKVDYELITYDSQDGKIDGVSVAEKIGKDPKAVYKTLVAQGHSKQVYVFIIPVEDELDLKKAAKAAGEKRVEMIPVKDIQKLTGYIRGGCSPVGMKKQYPSYVDIKASDLEEIVVSGGKIGMQMELKIGDLQQIIGAKLEDLVKSE</sequence>
<dbReference type="SUPFAM" id="SSF55826">
    <property type="entry name" value="YbaK/ProRS associated domain"/>
    <property type="match status" value="1"/>
</dbReference>
<accession>A0A2V3A5C9</accession>
<dbReference type="InterPro" id="IPR004369">
    <property type="entry name" value="Prolyl-tRNA_editing_YbaK/EbsC"/>
</dbReference>
<proteinExistence type="inferred from homology"/>
<gene>
    <name evidence="6" type="ORF">DFO73_10274</name>
</gene>
<dbReference type="PANTHER" id="PTHR30411">
    <property type="entry name" value="CYTOPLASMIC PROTEIN"/>
    <property type="match status" value="1"/>
</dbReference>
<dbReference type="InterPro" id="IPR007214">
    <property type="entry name" value="YbaK/aa-tRNA-synth-assoc-dom"/>
</dbReference>
<dbReference type="Proteomes" id="UP000247150">
    <property type="component" value="Unassembled WGS sequence"/>
</dbReference>
<dbReference type="PANTHER" id="PTHR30411:SF0">
    <property type="entry name" value="CYS-TRNA(PRO)_CYS-TRNA(CYS) DEACYLASE YBAK"/>
    <property type="match status" value="1"/>
</dbReference>
<protein>
    <recommendedName>
        <fullName evidence="4">Cys-tRNA(Pro)/Cys-tRNA(Cys) deacylase</fullName>
        <ecNumber evidence="4">4.2.-.-</ecNumber>
    </recommendedName>
</protein>
<evidence type="ECO:0000313" key="7">
    <source>
        <dbReference type="Proteomes" id="UP000247150"/>
    </source>
</evidence>
<keyword evidence="2 4" id="KW-0648">Protein biosynthesis</keyword>
<feature type="domain" description="YbaK/aminoacyl-tRNA synthetase-associated" evidence="5">
    <location>
        <begin position="48"/>
        <end position="159"/>
    </location>
</feature>
<evidence type="ECO:0000256" key="3">
    <source>
        <dbReference type="ARBA" id="ARBA00023239"/>
    </source>
</evidence>
<dbReference type="GO" id="GO:0016829">
    <property type="term" value="F:lyase activity"/>
    <property type="evidence" value="ECO:0007669"/>
    <property type="project" value="UniProtKB-KW"/>
</dbReference>
<dbReference type="PIRSF" id="PIRSF006181">
    <property type="entry name" value="EbsC_YbaK"/>
    <property type="match status" value="1"/>
</dbReference>
<comment type="similarity">
    <text evidence="1 4">Belongs to the prolyl-tRNA editing family. YbaK/EbsC subfamily.</text>
</comment>
<evidence type="ECO:0000256" key="2">
    <source>
        <dbReference type="ARBA" id="ARBA00022917"/>
    </source>
</evidence>